<gene>
    <name evidence="2" type="ORF">B7463_g8316</name>
</gene>
<sequence>MTPKSLLVAIALVSATFAQWIYPPPLPSGKTLSHYATGAVTSNITYSTGDSILGSFEPAKVDLYILYRCTHVPVTTPIYPSNLSISSSDPTVASDGTWEWPWTYLSWAYTNAYTPGQDVLYFTGIPNPNTTGSLCWFELSTGTDATSQQSPFNRSITLNGSDTAHHFVTMPFNIRTAATVNTTWTTGGQNASQLYPGRLSFTISGGILPTSTASADKASSTANDASSHIDIGYVQTIALSVIAVSIMSL</sequence>
<feature type="non-terminal residue" evidence="2">
    <location>
        <position position="249"/>
    </location>
</feature>
<dbReference type="OMA" id="WENEYPA"/>
<accession>A0A3E2H467</accession>
<dbReference type="EMBL" id="NCSJ02000180">
    <property type="protein sequence ID" value="RFU28022.1"/>
    <property type="molecule type" value="Genomic_DNA"/>
</dbReference>
<dbReference type="AlphaFoldDB" id="A0A3E2H467"/>
<protein>
    <submittedName>
        <fullName evidence="2">Uncharacterized protein</fullName>
    </submittedName>
</protein>
<evidence type="ECO:0000313" key="2">
    <source>
        <dbReference type="EMBL" id="RFU28022.1"/>
    </source>
</evidence>
<evidence type="ECO:0000313" key="3">
    <source>
        <dbReference type="Proteomes" id="UP000258309"/>
    </source>
</evidence>
<feature type="non-terminal residue" evidence="2">
    <location>
        <position position="1"/>
    </location>
</feature>
<feature type="chain" id="PRO_5017587609" evidence="1">
    <location>
        <begin position="19"/>
        <end position="249"/>
    </location>
</feature>
<keyword evidence="1" id="KW-0732">Signal</keyword>
<comment type="caution">
    <text evidence="2">The sequence shown here is derived from an EMBL/GenBank/DDBJ whole genome shotgun (WGS) entry which is preliminary data.</text>
</comment>
<dbReference type="Proteomes" id="UP000258309">
    <property type="component" value="Unassembled WGS sequence"/>
</dbReference>
<keyword evidence="3" id="KW-1185">Reference proteome</keyword>
<evidence type="ECO:0000256" key="1">
    <source>
        <dbReference type="SAM" id="SignalP"/>
    </source>
</evidence>
<feature type="signal peptide" evidence="1">
    <location>
        <begin position="1"/>
        <end position="18"/>
    </location>
</feature>
<name>A0A3E2H467_SCYLI</name>
<proteinExistence type="predicted"/>
<dbReference type="OrthoDB" id="3598650at2759"/>
<organism evidence="2 3">
    <name type="scientific">Scytalidium lignicola</name>
    <name type="common">Hyphomycete</name>
    <dbReference type="NCBI Taxonomy" id="5539"/>
    <lineage>
        <taxon>Eukaryota</taxon>
        <taxon>Fungi</taxon>
        <taxon>Dikarya</taxon>
        <taxon>Ascomycota</taxon>
        <taxon>Pezizomycotina</taxon>
        <taxon>Leotiomycetes</taxon>
        <taxon>Leotiomycetes incertae sedis</taxon>
        <taxon>Scytalidium</taxon>
    </lineage>
</organism>
<reference evidence="2 3" key="1">
    <citation type="submission" date="2018-05" db="EMBL/GenBank/DDBJ databases">
        <title>Draft genome sequence of Scytalidium lignicola DSM 105466, a ubiquitous saprotrophic fungus.</title>
        <authorList>
            <person name="Buettner E."/>
            <person name="Gebauer A.M."/>
            <person name="Hofrichter M."/>
            <person name="Liers C."/>
            <person name="Kellner H."/>
        </authorList>
    </citation>
    <scope>NUCLEOTIDE SEQUENCE [LARGE SCALE GENOMIC DNA]</scope>
    <source>
        <strain evidence="2 3">DSM 105466</strain>
    </source>
</reference>